<keyword evidence="5" id="KW-0489">Methyltransferase</keyword>
<name>A0A498HM37_MALDO</name>
<evidence type="ECO:0000256" key="5">
    <source>
        <dbReference type="ARBA" id="ARBA00022603"/>
    </source>
</evidence>
<feature type="region of interest" description="Disordered" evidence="14">
    <location>
        <begin position="1461"/>
        <end position="1480"/>
    </location>
</feature>
<dbReference type="GO" id="GO:0005634">
    <property type="term" value="C:nucleus"/>
    <property type="evidence" value="ECO:0007669"/>
    <property type="project" value="UniProtKB-SubCell"/>
</dbReference>
<protein>
    <recommendedName>
        <fullName evidence="16">SAM-dependent MTase DRM-type domain-containing protein</fullName>
    </recommendedName>
</protein>
<feature type="region of interest" description="Disordered" evidence="14">
    <location>
        <begin position="1486"/>
        <end position="1523"/>
    </location>
</feature>
<evidence type="ECO:0000256" key="10">
    <source>
        <dbReference type="ARBA" id="ARBA00022989"/>
    </source>
</evidence>
<dbReference type="InterPro" id="IPR003020">
    <property type="entry name" value="HCO3_transpt_euk"/>
</dbReference>
<evidence type="ECO:0000313" key="17">
    <source>
        <dbReference type="EMBL" id="RXH71790.1"/>
    </source>
</evidence>
<keyword evidence="6" id="KW-0808">Transferase</keyword>
<dbReference type="GO" id="GO:0003677">
    <property type="term" value="F:DNA binding"/>
    <property type="evidence" value="ECO:0007669"/>
    <property type="project" value="UniProtKB-KW"/>
</dbReference>
<comment type="subcellular location">
    <subcellularLocation>
        <location evidence="2">Membrane</location>
        <topology evidence="2">Multi-pass membrane protein</topology>
    </subcellularLocation>
    <subcellularLocation>
        <location evidence="1">Nucleus</location>
    </subcellularLocation>
</comment>
<reference evidence="17 18" key="1">
    <citation type="submission" date="2018-10" db="EMBL/GenBank/DDBJ databases">
        <title>A high-quality apple genome assembly.</title>
        <authorList>
            <person name="Hu J."/>
        </authorList>
    </citation>
    <scope>NUCLEOTIDE SEQUENCE [LARGE SCALE GENOMIC DNA]</scope>
    <source>
        <strain evidence="18">cv. HFTH1</strain>
        <tissue evidence="17">Young leaf</tissue>
    </source>
</reference>
<feature type="transmembrane region" description="Helical" evidence="15">
    <location>
        <begin position="953"/>
        <end position="975"/>
    </location>
</feature>
<dbReference type="STRING" id="3750.A0A498HM37"/>
<keyword evidence="8" id="KW-0949">S-adenosyl-L-methionine</keyword>
<dbReference type="FunFam" id="1.10.287.570:FF:000004">
    <property type="entry name" value="probable boron transporter 2"/>
    <property type="match status" value="1"/>
</dbReference>
<dbReference type="Pfam" id="PF00955">
    <property type="entry name" value="HCO3_cotransp"/>
    <property type="match status" value="3"/>
</dbReference>
<dbReference type="GO" id="GO:0008168">
    <property type="term" value="F:methyltransferase activity"/>
    <property type="evidence" value="ECO:0007669"/>
    <property type="project" value="UniProtKB-KW"/>
</dbReference>
<organism evidence="17 18">
    <name type="scientific">Malus domestica</name>
    <name type="common">Apple</name>
    <name type="synonym">Pyrus malus</name>
    <dbReference type="NCBI Taxonomy" id="3750"/>
    <lineage>
        <taxon>Eukaryota</taxon>
        <taxon>Viridiplantae</taxon>
        <taxon>Streptophyta</taxon>
        <taxon>Embryophyta</taxon>
        <taxon>Tracheophyta</taxon>
        <taxon>Spermatophyta</taxon>
        <taxon>Magnoliopsida</taxon>
        <taxon>eudicotyledons</taxon>
        <taxon>Gunneridae</taxon>
        <taxon>Pentapetalae</taxon>
        <taxon>rosids</taxon>
        <taxon>fabids</taxon>
        <taxon>Rosales</taxon>
        <taxon>Rosaceae</taxon>
        <taxon>Amygdaloideae</taxon>
        <taxon>Maleae</taxon>
        <taxon>Malus</taxon>
    </lineage>
</organism>
<feature type="transmembrane region" description="Helical" evidence="15">
    <location>
        <begin position="1366"/>
        <end position="1392"/>
    </location>
</feature>
<dbReference type="PANTHER" id="PTHR11453">
    <property type="entry name" value="ANION EXCHANGE PROTEIN"/>
    <property type="match status" value="1"/>
</dbReference>
<dbReference type="SUPFAM" id="SSF53335">
    <property type="entry name" value="S-adenosyl-L-methionine-dependent methyltransferases"/>
    <property type="match status" value="2"/>
</dbReference>
<dbReference type="GO" id="GO:0005886">
    <property type="term" value="C:plasma membrane"/>
    <property type="evidence" value="ECO:0007669"/>
    <property type="project" value="TreeGrafter"/>
</dbReference>
<feature type="domain" description="SAM-dependent MTase DRM-type" evidence="16">
    <location>
        <begin position="469"/>
        <end position="799"/>
    </location>
</feature>
<keyword evidence="4" id="KW-0813">Transport</keyword>
<feature type="transmembrane region" description="Helical" evidence="15">
    <location>
        <begin position="831"/>
        <end position="851"/>
    </location>
</feature>
<dbReference type="GO" id="GO:0006820">
    <property type="term" value="P:monoatomic anion transport"/>
    <property type="evidence" value="ECO:0007669"/>
    <property type="project" value="InterPro"/>
</dbReference>
<evidence type="ECO:0000256" key="7">
    <source>
        <dbReference type="ARBA" id="ARBA00022681"/>
    </source>
</evidence>
<evidence type="ECO:0000256" key="1">
    <source>
        <dbReference type="ARBA" id="ARBA00004123"/>
    </source>
</evidence>
<dbReference type="InterPro" id="IPR011531">
    <property type="entry name" value="HCO3_transpt-like_TM_dom"/>
</dbReference>
<keyword evidence="18" id="KW-1185">Reference proteome</keyword>
<dbReference type="Proteomes" id="UP000290289">
    <property type="component" value="Chromosome 16"/>
</dbReference>
<keyword evidence="13" id="KW-0539">Nucleus</keyword>
<dbReference type="PROSITE" id="PS51680">
    <property type="entry name" value="SAM_MT_DRM"/>
    <property type="match status" value="1"/>
</dbReference>
<keyword evidence="7" id="KW-0406">Ion transport</keyword>
<comment type="similarity">
    <text evidence="3">Belongs to the anion exchanger (TC 2.A.31.3) family.</text>
</comment>
<dbReference type="GO" id="GO:0050801">
    <property type="term" value="P:monoatomic ion homeostasis"/>
    <property type="evidence" value="ECO:0007669"/>
    <property type="project" value="TreeGrafter"/>
</dbReference>
<feature type="transmembrane region" description="Helical" evidence="15">
    <location>
        <begin position="889"/>
        <end position="908"/>
    </location>
</feature>
<evidence type="ECO:0000256" key="9">
    <source>
        <dbReference type="ARBA" id="ARBA00022692"/>
    </source>
</evidence>
<feature type="transmembrane region" description="Helical" evidence="15">
    <location>
        <begin position="1143"/>
        <end position="1163"/>
    </location>
</feature>
<dbReference type="PANTHER" id="PTHR11453:SF110">
    <property type="entry name" value="BORON TRANSPORTER 3-RELATED"/>
    <property type="match status" value="1"/>
</dbReference>
<dbReference type="Gene3D" id="1.10.287.570">
    <property type="entry name" value="Helical hairpin bin"/>
    <property type="match status" value="1"/>
</dbReference>
<keyword evidence="11" id="KW-0238">DNA-binding</keyword>
<dbReference type="InterPro" id="IPR029063">
    <property type="entry name" value="SAM-dependent_MTases_sf"/>
</dbReference>
<comment type="caution">
    <text evidence="17">The sequence shown here is derived from an EMBL/GenBank/DDBJ whole genome shotgun (WGS) entry which is preliminary data.</text>
</comment>
<keyword evidence="10 15" id="KW-1133">Transmembrane helix</keyword>
<evidence type="ECO:0000256" key="13">
    <source>
        <dbReference type="ARBA" id="ARBA00023242"/>
    </source>
</evidence>
<evidence type="ECO:0000259" key="16">
    <source>
        <dbReference type="PROSITE" id="PS51680"/>
    </source>
</evidence>
<feature type="transmembrane region" description="Helical" evidence="15">
    <location>
        <begin position="1103"/>
        <end position="1122"/>
    </location>
</feature>
<feature type="transmembrane region" description="Helical" evidence="15">
    <location>
        <begin position="863"/>
        <end position="884"/>
    </location>
</feature>
<evidence type="ECO:0000256" key="12">
    <source>
        <dbReference type="ARBA" id="ARBA00023136"/>
    </source>
</evidence>
<feature type="transmembrane region" description="Helical" evidence="15">
    <location>
        <begin position="995"/>
        <end position="1015"/>
    </location>
</feature>
<gene>
    <name evidence="17" type="ORF">DVH24_025291</name>
</gene>
<evidence type="ECO:0000256" key="3">
    <source>
        <dbReference type="ARBA" id="ARBA00006262"/>
    </source>
</evidence>
<sequence>MRFSQLSARFPTNLSPAGVSTVDAPLHRPHGLFSAPAVEISDQSVTGGLAYADCCHSKLTFSIFALFVSFRKRYAYAVALHNPLEMVDMTNYSNRKSSSEQEYEKAIVTKEEILDYELHSDPTFSGHFGNNVASSSGSNLRSDLIGMGFSPSLVDKVIEEKGEGDTEVLLETLLSYPDSRKSDSGSSDSLDSLFDDKDASSAPEIPNIAEPKEEPDLPDGLNEEKRASLLMMNFSLDEIEFAIDKLGEDAPINDLVDFIFAAQTAVKLENDIDDTTHGGEEKNEDVNDEKLYGTMEMSLRLLEMGFTENQVSWAIEKFGSGAPISELADSIFKYQISGNYYEETKYSAPSRSATGSRFYATGSYDSVKVENEEFYPHTVSQSRGGILANNLGKRPKQEFIGDDSNVIPNAVPQFRSSRQAAFEEKRRGKRPKQEYVDNSNSFLDTTWMEEKVDPETGKVGIPKLFNNNPGKSVNQMVAKPPYFFYGNIVSLAYDSWAKISQFLYGLQPEYVNTQFFSALSRREGYVHNLPTEDRFRILPEPPMTIEDAMPHTKKWWPSWDTRKQVMCISSETSGVSHLCDRLGRMLSNSHGLPSSEQQRDILHHCRSSNLVWVGQHKLGPVEPEYLERILGYPTSHTQVAESSLVERLLSLKYCFQTDTLGYHLSALKSMYPEGLTVFSVFSGIGGVEVALHRLGIRLKGVVSVETSATKRKILRRWWEATRQTGQLEQIEDVQKLTSNKLENLMRKFGGFDFIICQQPCSDSISKLPPQSDFIPGFDFSLFYEFVRVLQPIIVQESETMEETFVPFRGIKNDLRGRMMCYKQDWTGGFKAGFRILAPTTYIFFASAIPVISFGEQLERDTGGVLTAVQTLASTALCGIIHSILGGQPLLILGVAEPTVIMYTFMFNFAKNRPELGSKLFLAWSGWVCVWTAALLFLLAILGACSIINRFTRLAGELFGLLIAMLFMQEAIKGLVHEFHIPERENPNSVQFQPSWRFANGMFALVLSFGLLLTSLRSRKARSWRYGSGNLLQETDPISCFPLTGWLRGFVADYGVPLMVLIWSAVSYIPAGNVPKGIPRRLFSPNPWSPGAYENWTDMLNVPVLYIIGAFIPATMIAVLYYFDHSVASQLAQQKEFNLRKPPSFHYDLLLLGFMVIICGLLGIPPSNGVIPQSPMHTKSLATLKHQLLRNRLVATARRCMRNNASLEQVYGSMQESYQQMQTPLVYQEPSARGLNDLKDSTVQMASSMGHIDAPVDETVFDVEKEIDDLLPVEVKEQRLSNLLQATFVGGCVAAMPFLKMIPTSVLWGYFAFMAVENLPGNQCWERILLLFTAPTRRYKVLEEYHATFVETVPFKTIAAFTIFQTAYLLVCFGITWIPIAGVLFPLMIMLLVPVRQYILPKFFKGAHLQDLDAAEYEEAPALLFNHATEREMSRTASFPDDGEILDGMVTRSRGEIRHVCSPKVTSSPTTSSKELKSTLSFSDKVISPRLSELRGDQSPRSGGKGPFSPRSGEPKSSNLGKSG</sequence>
<dbReference type="InterPro" id="IPR030380">
    <property type="entry name" value="SAM_MeTfrase_DRM"/>
</dbReference>
<evidence type="ECO:0000256" key="14">
    <source>
        <dbReference type="SAM" id="MobiDB-lite"/>
    </source>
</evidence>
<evidence type="ECO:0000256" key="6">
    <source>
        <dbReference type="ARBA" id="ARBA00022679"/>
    </source>
</evidence>
<keyword evidence="7" id="KW-0039">Anion exchange</keyword>
<dbReference type="EMBL" id="RDQH01000342">
    <property type="protein sequence ID" value="RXH71790.1"/>
    <property type="molecule type" value="Genomic_DNA"/>
</dbReference>
<keyword evidence="12 15" id="KW-0472">Membrane</keyword>
<feature type="region of interest" description="Disordered" evidence="14">
    <location>
        <begin position="177"/>
        <end position="221"/>
    </location>
</feature>
<keyword evidence="9 15" id="KW-0812">Transmembrane</keyword>
<accession>A0A498HM37</accession>
<proteinExistence type="inferred from homology"/>
<evidence type="ECO:0000313" key="18">
    <source>
        <dbReference type="Proteomes" id="UP000290289"/>
    </source>
</evidence>
<feature type="transmembrane region" description="Helical" evidence="15">
    <location>
        <begin position="920"/>
        <end position="941"/>
    </location>
</feature>
<evidence type="ECO:0000256" key="8">
    <source>
        <dbReference type="ARBA" id="ARBA00022691"/>
    </source>
</evidence>
<evidence type="ECO:0000256" key="15">
    <source>
        <dbReference type="SAM" id="Phobius"/>
    </source>
</evidence>
<dbReference type="GO" id="GO:0032259">
    <property type="term" value="P:methylation"/>
    <property type="evidence" value="ECO:0007669"/>
    <property type="project" value="UniProtKB-KW"/>
</dbReference>
<evidence type="ECO:0000256" key="11">
    <source>
        <dbReference type="ARBA" id="ARBA00023125"/>
    </source>
</evidence>
<evidence type="ECO:0000256" key="2">
    <source>
        <dbReference type="ARBA" id="ARBA00004141"/>
    </source>
</evidence>
<dbReference type="GO" id="GO:0005452">
    <property type="term" value="F:solute:inorganic anion antiporter activity"/>
    <property type="evidence" value="ECO:0007669"/>
    <property type="project" value="InterPro"/>
</dbReference>
<evidence type="ECO:0000256" key="4">
    <source>
        <dbReference type="ARBA" id="ARBA00022448"/>
    </source>
</evidence>
<feature type="compositionally biased region" description="Polar residues" evidence="14">
    <location>
        <begin position="1514"/>
        <end position="1523"/>
    </location>
</feature>
<dbReference type="Gene3D" id="3.40.50.150">
    <property type="entry name" value="Vaccinia Virus protein VP39"/>
    <property type="match status" value="1"/>
</dbReference>